<evidence type="ECO:0000256" key="2">
    <source>
        <dbReference type="ARBA" id="ARBA00022692"/>
    </source>
</evidence>
<feature type="transmembrane region" description="Helical" evidence="5">
    <location>
        <begin position="318"/>
        <end position="344"/>
    </location>
</feature>
<dbReference type="AlphaFoldDB" id="A0A1M6TKA9"/>
<name>A0A1M6TKA9_9FIRM</name>
<accession>A0A1M6TKA9</accession>
<dbReference type="Proteomes" id="UP000184386">
    <property type="component" value="Unassembled WGS sequence"/>
</dbReference>
<feature type="transmembrane region" description="Helical" evidence="5">
    <location>
        <begin position="356"/>
        <end position="375"/>
    </location>
</feature>
<feature type="transmembrane region" description="Helical" evidence="5">
    <location>
        <begin position="27"/>
        <end position="48"/>
    </location>
</feature>
<comment type="subcellular location">
    <subcellularLocation>
        <location evidence="1">Membrane</location>
        <topology evidence="1">Multi-pass membrane protein</topology>
    </subcellularLocation>
</comment>
<evidence type="ECO:0000313" key="7">
    <source>
        <dbReference type="EMBL" id="SHK57374.1"/>
    </source>
</evidence>
<dbReference type="GO" id="GO:0140359">
    <property type="term" value="F:ABC-type transporter activity"/>
    <property type="evidence" value="ECO:0007669"/>
    <property type="project" value="InterPro"/>
</dbReference>
<protein>
    <submittedName>
        <fullName evidence="7">ABC-type Na+ efflux pump, permease component</fullName>
    </submittedName>
</protein>
<dbReference type="RefSeq" id="WP_073276997.1">
    <property type="nucleotide sequence ID" value="NZ_FRAC01000013.1"/>
</dbReference>
<evidence type="ECO:0000313" key="8">
    <source>
        <dbReference type="Proteomes" id="UP000184386"/>
    </source>
</evidence>
<dbReference type="STRING" id="1121322.SAMN02745136_02839"/>
<dbReference type="PANTHER" id="PTHR43471:SF3">
    <property type="entry name" value="ABC TRANSPORTER PERMEASE PROTEIN NATB"/>
    <property type="match status" value="1"/>
</dbReference>
<keyword evidence="3 5" id="KW-1133">Transmembrane helix</keyword>
<keyword evidence="2 5" id="KW-0812">Transmembrane</keyword>
<proteinExistence type="predicted"/>
<evidence type="ECO:0000256" key="1">
    <source>
        <dbReference type="ARBA" id="ARBA00004141"/>
    </source>
</evidence>
<reference evidence="7 8" key="1">
    <citation type="submission" date="2016-11" db="EMBL/GenBank/DDBJ databases">
        <authorList>
            <person name="Jaros S."/>
            <person name="Januszkiewicz K."/>
            <person name="Wedrychowicz H."/>
        </authorList>
    </citation>
    <scope>NUCLEOTIDE SEQUENCE [LARGE SCALE GENOMIC DNA]</scope>
    <source>
        <strain evidence="7 8">DSM 15929</strain>
    </source>
</reference>
<dbReference type="GO" id="GO:0016020">
    <property type="term" value="C:membrane"/>
    <property type="evidence" value="ECO:0007669"/>
    <property type="project" value="UniProtKB-SubCell"/>
</dbReference>
<dbReference type="InterPro" id="IPR013525">
    <property type="entry name" value="ABC2_TM"/>
</dbReference>
<evidence type="ECO:0000256" key="3">
    <source>
        <dbReference type="ARBA" id="ARBA00022989"/>
    </source>
</evidence>
<feature type="transmembrane region" description="Helical" evidence="5">
    <location>
        <begin position="258"/>
        <end position="281"/>
    </location>
</feature>
<feature type="transmembrane region" description="Helical" evidence="5">
    <location>
        <begin position="203"/>
        <end position="224"/>
    </location>
</feature>
<gene>
    <name evidence="7" type="ORF">SAMN02745136_02839</name>
</gene>
<keyword evidence="4 5" id="KW-0472">Membrane</keyword>
<evidence type="ECO:0000256" key="4">
    <source>
        <dbReference type="ARBA" id="ARBA00023136"/>
    </source>
</evidence>
<dbReference type="OrthoDB" id="2035856at2"/>
<dbReference type="PANTHER" id="PTHR43471">
    <property type="entry name" value="ABC TRANSPORTER PERMEASE"/>
    <property type="match status" value="1"/>
</dbReference>
<dbReference type="EMBL" id="FRAC01000013">
    <property type="protein sequence ID" value="SHK57374.1"/>
    <property type="molecule type" value="Genomic_DNA"/>
</dbReference>
<keyword evidence="8" id="KW-1185">Reference proteome</keyword>
<organism evidence="7 8">
    <name type="scientific">Anaerocolumna jejuensis DSM 15929</name>
    <dbReference type="NCBI Taxonomy" id="1121322"/>
    <lineage>
        <taxon>Bacteria</taxon>
        <taxon>Bacillati</taxon>
        <taxon>Bacillota</taxon>
        <taxon>Clostridia</taxon>
        <taxon>Lachnospirales</taxon>
        <taxon>Lachnospiraceae</taxon>
        <taxon>Anaerocolumna</taxon>
    </lineage>
</organism>
<sequence>MRERFRGFRAVYGFTFKQLAGTMSYKITTVLIALLLAGGLILISVFGANSDKPEPDGGKSNSGNAAVEEISPVDNVLVMDESGLSPINFAQFLKGNKTFEAVKFENFNGTDLKEALKDEKVTKKTVILQITKNDSDYDINAILPEGSILSEKDTDALLNTLSSTFGLIKLDKAGLSTEQLNEALQPVTYTYSDIGNDNSVASIIVKIVAPMVFSLMLYFMLIFYGQAVSKSVSGEKTSKLVETLLVSVRPDALIAGKVLAVAVQGVLQFVIWIGALFAGLYGGNAIAKMINPDYSNPVISVINMIRDNIGQSALSLPAVILTIVFFFVGFLFYSVLAALAGSMVSKPEDAASAQSILQLPVVISWLLCYLVPLSGNESFLPVARYIPFTAPFCVPVDTLTGVVNLWESGLMLAVMLLFTAAFIGLSAKIFKGLILYNGQKVSLKTIQGILKGR</sequence>
<feature type="transmembrane region" description="Helical" evidence="5">
    <location>
        <begin position="409"/>
        <end position="430"/>
    </location>
</feature>
<evidence type="ECO:0000259" key="6">
    <source>
        <dbReference type="Pfam" id="PF12698"/>
    </source>
</evidence>
<feature type="domain" description="ABC-2 type transporter transmembrane" evidence="6">
    <location>
        <begin position="27"/>
        <end position="427"/>
    </location>
</feature>
<evidence type="ECO:0000256" key="5">
    <source>
        <dbReference type="SAM" id="Phobius"/>
    </source>
</evidence>
<dbReference type="Pfam" id="PF12698">
    <property type="entry name" value="ABC2_membrane_3"/>
    <property type="match status" value="1"/>
</dbReference>